<dbReference type="EMBL" id="JAKZGP010000119">
    <property type="protein sequence ID" value="MCH7411785.1"/>
    <property type="molecule type" value="Genomic_DNA"/>
</dbReference>
<accession>A0ABS9V5T4</accession>
<comment type="caution">
    <text evidence="1">The sequence shown here is derived from an EMBL/GenBank/DDBJ whole genome shotgun (WGS) entry which is preliminary data.</text>
</comment>
<gene>
    <name evidence="1" type="ORF">MM239_20530</name>
</gene>
<dbReference type="RefSeq" id="WP_189580302.1">
    <property type="nucleotide sequence ID" value="NZ_JAKZGP010000119.1"/>
</dbReference>
<protein>
    <recommendedName>
        <fullName evidence="3">General stress protein CsbD</fullName>
    </recommendedName>
</protein>
<reference evidence="1" key="1">
    <citation type="submission" date="2022-03" db="EMBL/GenBank/DDBJ databases">
        <title>De novo assembled genomes of Belliella spp. (Cyclobacteriaceae) strains.</title>
        <authorList>
            <person name="Szabo A."/>
            <person name="Korponai K."/>
            <person name="Felfoldi T."/>
        </authorList>
    </citation>
    <scope>NUCLEOTIDE SEQUENCE</scope>
    <source>
        <strain evidence="1">DSM 111904</strain>
    </source>
</reference>
<keyword evidence="2" id="KW-1185">Reference proteome</keyword>
<proteinExistence type="predicted"/>
<sequence>MNIVRSWREQKVMLKWRFPYLNDADFEFKEGEQETMFQKLAAKLKISRKAMDSLLAELQLY</sequence>
<organism evidence="1 2">
    <name type="scientific">Belliella filtrata</name>
    <dbReference type="NCBI Taxonomy" id="2923435"/>
    <lineage>
        <taxon>Bacteria</taxon>
        <taxon>Pseudomonadati</taxon>
        <taxon>Bacteroidota</taxon>
        <taxon>Cytophagia</taxon>
        <taxon>Cytophagales</taxon>
        <taxon>Cyclobacteriaceae</taxon>
        <taxon>Belliella</taxon>
    </lineage>
</organism>
<evidence type="ECO:0008006" key="3">
    <source>
        <dbReference type="Google" id="ProtNLM"/>
    </source>
</evidence>
<dbReference type="Proteomes" id="UP001165489">
    <property type="component" value="Unassembled WGS sequence"/>
</dbReference>
<evidence type="ECO:0000313" key="2">
    <source>
        <dbReference type="Proteomes" id="UP001165489"/>
    </source>
</evidence>
<evidence type="ECO:0000313" key="1">
    <source>
        <dbReference type="EMBL" id="MCH7411785.1"/>
    </source>
</evidence>
<name>A0ABS9V5T4_9BACT</name>